<evidence type="ECO:0000256" key="15">
    <source>
        <dbReference type="SAM" id="MobiDB-lite"/>
    </source>
</evidence>
<evidence type="ECO:0000256" key="5">
    <source>
        <dbReference type="ARBA" id="ARBA00022692"/>
    </source>
</evidence>
<feature type="signal peptide" evidence="17">
    <location>
        <begin position="1"/>
        <end position="31"/>
    </location>
</feature>
<dbReference type="Pfam" id="PF01657">
    <property type="entry name" value="Stress-antifung"/>
    <property type="match status" value="2"/>
</dbReference>
<feature type="chain" id="PRO_5015751322" description="Cysteine-rich receptor-like protein kinase 25" evidence="17">
    <location>
        <begin position="32"/>
        <end position="689"/>
    </location>
</feature>
<dbReference type="GO" id="GO:0005524">
    <property type="term" value="F:ATP binding"/>
    <property type="evidence" value="ECO:0007669"/>
    <property type="project" value="UniProtKB-KW"/>
</dbReference>
<feature type="domain" description="Gnk2-homologous" evidence="19">
    <location>
        <begin position="33"/>
        <end position="137"/>
    </location>
</feature>
<evidence type="ECO:0000256" key="13">
    <source>
        <dbReference type="ARBA" id="ARBA00023170"/>
    </source>
</evidence>
<dbReference type="InterPro" id="IPR002902">
    <property type="entry name" value="GNK2"/>
</dbReference>
<dbReference type="InterPro" id="IPR008271">
    <property type="entry name" value="Ser/Thr_kinase_AS"/>
</dbReference>
<comment type="subcellular location">
    <subcellularLocation>
        <location evidence="1">Membrane</location>
        <topology evidence="1">Single-pass membrane protein</topology>
    </subcellularLocation>
</comment>
<dbReference type="CDD" id="cd23509">
    <property type="entry name" value="Gnk2-like"/>
    <property type="match status" value="2"/>
</dbReference>
<keyword evidence="2" id="KW-0723">Serine/threonine-protein kinase</keyword>
<evidence type="ECO:0000313" key="20">
    <source>
        <dbReference type="EMBL" id="PAN18862.1"/>
    </source>
</evidence>
<dbReference type="Gene3D" id="3.30.430.20">
    <property type="entry name" value="Gnk2 domain, C-X8-C-X2-C motif"/>
    <property type="match status" value="2"/>
</dbReference>
<keyword evidence="7" id="KW-0677">Repeat</keyword>
<keyword evidence="8" id="KW-0547">Nucleotide-binding</keyword>
<keyword evidence="5 16" id="KW-0812">Transmembrane</keyword>
<dbReference type="Gene3D" id="3.30.200.20">
    <property type="entry name" value="Phosphorylase Kinase, domain 1"/>
    <property type="match status" value="1"/>
</dbReference>
<keyword evidence="4" id="KW-0808">Transferase</keyword>
<dbReference type="Pfam" id="PF07714">
    <property type="entry name" value="PK_Tyr_Ser-Thr"/>
    <property type="match status" value="1"/>
</dbReference>
<keyword evidence="13" id="KW-0675">Receptor</keyword>
<dbReference type="PANTHER" id="PTHR27002:SF1050">
    <property type="entry name" value="CYSTEINE-RICH RECEPTOR-LIKE PROTEIN KINASE 5"/>
    <property type="match status" value="1"/>
</dbReference>
<evidence type="ECO:0000256" key="12">
    <source>
        <dbReference type="ARBA" id="ARBA00023136"/>
    </source>
</evidence>
<keyword evidence="10" id="KW-0067">ATP-binding</keyword>
<accession>A0A2S3HB77</accession>
<keyword evidence="3" id="KW-0597">Phosphoprotein</keyword>
<dbReference type="InterPro" id="IPR001245">
    <property type="entry name" value="Ser-Thr/Tyr_kinase_cat_dom"/>
</dbReference>
<dbReference type="FunFam" id="3.30.430.20:FF:000002">
    <property type="entry name" value="Cysteine-rich receptor-like protein kinase 10"/>
    <property type="match status" value="1"/>
</dbReference>
<dbReference type="SMART" id="SM00220">
    <property type="entry name" value="S_TKc"/>
    <property type="match status" value="1"/>
</dbReference>
<name>A0A2S3HB77_9POAL</name>
<dbReference type="CDD" id="cd14066">
    <property type="entry name" value="STKc_IRAK"/>
    <property type="match status" value="1"/>
</dbReference>
<keyword evidence="11 16" id="KW-1133">Transmembrane helix</keyword>
<evidence type="ECO:0000256" key="4">
    <source>
        <dbReference type="ARBA" id="ARBA00022679"/>
    </source>
</evidence>
<dbReference type="FunFam" id="1.10.510.10:FF:000343">
    <property type="entry name" value="Cysteine-rich receptor-like protein kinase 28"/>
    <property type="match status" value="1"/>
</dbReference>
<evidence type="ECO:0000256" key="16">
    <source>
        <dbReference type="SAM" id="Phobius"/>
    </source>
</evidence>
<evidence type="ECO:0000256" key="6">
    <source>
        <dbReference type="ARBA" id="ARBA00022729"/>
    </source>
</evidence>
<dbReference type="AlphaFoldDB" id="A0A2S3HB77"/>
<dbReference type="Gene3D" id="1.10.510.10">
    <property type="entry name" value="Transferase(Phosphotransferase) domain 1"/>
    <property type="match status" value="1"/>
</dbReference>
<protein>
    <recommendedName>
        <fullName evidence="21">Cysteine-rich receptor-like protein kinase 25</fullName>
    </recommendedName>
</protein>
<evidence type="ECO:0000256" key="10">
    <source>
        <dbReference type="ARBA" id="ARBA00022840"/>
    </source>
</evidence>
<dbReference type="GO" id="GO:0009737">
    <property type="term" value="P:response to abscisic acid"/>
    <property type="evidence" value="ECO:0007669"/>
    <property type="project" value="UniProtKB-ARBA"/>
</dbReference>
<evidence type="ECO:0000256" key="8">
    <source>
        <dbReference type="ARBA" id="ARBA00022741"/>
    </source>
</evidence>
<evidence type="ECO:0008006" key="21">
    <source>
        <dbReference type="Google" id="ProtNLM"/>
    </source>
</evidence>
<dbReference type="Proteomes" id="UP000243499">
    <property type="component" value="Chromosome 3"/>
</dbReference>
<dbReference type="InterPro" id="IPR038408">
    <property type="entry name" value="GNK2_sf"/>
</dbReference>
<evidence type="ECO:0000259" key="19">
    <source>
        <dbReference type="PROSITE" id="PS51473"/>
    </source>
</evidence>
<dbReference type="SUPFAM" id="SSF56112">
    <property type="entry name" value="Protein kinase-like (PK-like)"/>
    <property type="match status" value="1"/>
</dbReference>
<keyword evidence="9" id="KW-0418">Kinase</keyword>
<evidence type="ECO:0000259" key="18">
    <source>
        <dbReference type="PROSITE" id="PS50011"/>
    </source>
</evidence>
<dbReference type="InterPro" id="IPR011009">
    <property type="entry name" value="Kinase-like_dom_sf"/>
</dbReference>
<evidence type="ECO:0000256" key="11">
    <source>
        <dbReference type="ARBA" id="ARBA00022989"/>
    </source>
</evidence>
<dbReference type="InterPro" id="IPR000719">
    <property type="entry name" value="Prot_kinase_dom"/>
</dbReference>
<feature type="domain" description="Protein kinase" evidence="18">
    <location>
        <begin position="356"/>
        <end position="634"/>
    </location>
</feature>
<dbReference type="PROSITE" id="PS51473">
    <property type="entry name" value="GNK2"/>
    <property type="match status" value="2"/>
</dbReference>
<reference evidence="20" key="1">
    <citation type="submission" date="2018-04" db="EMBL/GenBank/DDBJ databases">
        <title>WGS assembly of Panicum hallii.</title>
        <authorList>
            <person name="Lovell J."/>
            <person name="Jenkins J."/>
            <person name="Lowry D."/>
            <person name="Mamidi S."/>
            <person name="Sreedasyam A."/>
            <person name="Weng X."/>
            <person name="Barry K."/>
            <person name="Bonette J."/>
            <person name="Campitelli B."/>
            <person name="Daum C."/>
            <person name="Gordon S."/>
            <person name="Gould B."/>
            <person name="Lipzen A."/>
            <person name="Macqueen A."/>
            <person name="Palacio-Mejia J."/>
            <person name="Plott C."/>
            <person name="Shakirov E."/>
            <person name="Shu S."/>
            <person name="Yoshinaga Y."/>
            <person name="Zane M."/>
            <person name="Rokhsar D."/>
            <person name="Grimwood J."/>
            <person name="Schmutz J."/>
            <person name="Juenger T."/>
        </authorList>
    </citation>
    <scope>NUCLEOTIDE SEQUENCE [LARGE SCALE GENOMIC DNA]</scope>
    <source>
        <strain evidence="20">FIL2</strain>
    </source>
</reference>
<evidence type="ECO:0000256" key="17">
    <source>
        <dbReference type="SAM" id="SignalP"/>
    </source>
</evidence>
<keyword evidence="14" id="KW-0325">Glycoprotein</keyword>
<organism evidence="20">
    <name type="scientific">Panicum hallii</name>
    <dbReference type="NCBI Taxonomy" id="206008"/>
    <lineage>
        <taxon>Eukaryota</taxon>
        <taxon>Viridiplantae</taxon>
        <taxon>Streptophyta</taxon>
        <taxon>Embryophyta</taxon>
        <taxon>Tracheophyta</taxon>
        <taxon>Spermatophyta</taxon>
        <taxon>Magnoliopsida</taxon>
        <taxon>Liliopsida</taxon>
        <taxon>Poales</taxon>
        <taxon>Poaceae</taxon>
        <taxon>PACMAD clade</taxon>
        <taxon>Panicoideae</taxon>
        <taxon>Panicodae</taxon>
        <taxon>Paniceae</taxon>
        <taxon>Panicinae</taxon>
        <taxon>Panicum</taxon>
        <taxon>Panicum sect. Panicum</taxon>
    </lineage>
</organism>
<feature type="domain" description="Gnk2-homologous" evidence="19">
    <location>
        <begin position="143"/>
        <end position="249"/>
    </location>
</feature>
<evidence type="ECO:0000256" key="14">
    <source>
        <dbReference type="ARBA" id="ARBA00023180"/>
    </source>
</evidence>
<feature type="region of interest" description="Disordered" evidence="15">
    <location>
        <begin position="260"/>
        <end position="286"/>
    </location>
</feature>
<dbReference type="PROSITE" id="PS00108">
    <property type="entry name" value="PROTEIN_KINASE_ST"/>
    <property type="match status" value="1"/>
</dbReference>
<gene>
    <name evidence="20" type="ORF">PAHAL_3G231800</name>
</gene>
<evidence type="ECO:0000256" key="9">
    <source>
        <dbReference type="ARBA" id="ARBA00022777"/>
    </source>
</evidence>
<dbReference type="Gramene" id="PAN18862">
    <property type="protein sequence ID" value="PAN18862"/>
    <property type="gene ID" value="PAHAL_3G231800"/>
</dbReference>
<dbReference type="GO" id="GO:0005886">
    <property type="term" value="C:plasma membrane"/>
    <property type="evidence" value="ECO:0007669"/>
    <property type="project" value="TreeGrafter"/>
</dbReference>
<feature type="transmembrane region" description="Helical" evidence="16">
    <location>
        <begin position="293"/>
        <end position="312"/>
    </location>
</feature>
<sequence length="689" mass="74107">MQPPTTGPAAMSSLLPILLFCSSLLAATTNAADLWFTDCPTNTNYTRGGAFEGNLDALLSSLPAAAVASYGFAKNVTGSAPGSQAYGIAQCRADLNASDCRACLDGSARDMAARCPGQKSAMLIYDGCLLRHSNASFFGAADASVRVAMWNPQNTTQPEEFRSLLGELMRNLTARAAYASPRMFAAGETGLTPFVNIYGMAQCTRDVAADDCNLCLSSAVAFIPNCCEGKQGGRVITRTCSIRFEVYPFYNAQAAEAAMSPAPAPAPGGGSVNGSDHSGPGSNGSNRTVRTSLLVSIPVAVVLLVLIAAYLCKRNRKPREHVQVASTRGHGDDEEMGTSESLLYDLGTLRAATGNFSEENKLGEGGFGPVYKGTLQNGQYIAVKRLSATSQQGQVEMKNEVVLVAKLQHRNLVRLLGCCIEEHERLLVYEFLSNNSLDKILFDPARQHELSWGQRHKIIQGIGRGLLYLHEDSRLTIIHRDLKASNILLDADMNPKISDFGLAKLFSIDSSVGNTSRIAGTYGYMAPEYALHGIFSAKSDVFSYGVLVLEIVTGRRNTFTQDSGPSEDLLTYVWRHWSRGSVRELLDGCLAEGRRPQEVLRCVHVGLLCVQEDPQLRPGMASVVVMLNSRSITLPAPTVPAYALPGRAVTVAAANRRGRSSLDREGPMVAVAAREPSINEVTVSDLQPR</sequence>
<dbReference type="EMBL" id="CM008048">
    <property type="protein sequence ID" value="PAN18862.1"/>
    <property type="molecule type" value="Genomic_DNA"/>
</dbReference>
<evidence type="ECO:0000256" key="3">
    <source>
        <dbReference type="ARBA" id="ARBA00022553"/>
    </source>
</evidence>
<keyword evidence="6 17" id="KW-0732">Signal</keyword>
<dbReference type="GO" id="GO:0004674">
    <property type="term" value="F:protein serine/threonine kinase activity"/>
    <property type="evidence" value="ECO:0007669"/>
    <property type="project" value="UniProtKB-KW"/>
</dbReference>
<keyword evidence="12 16" id="KW-0472">Membrane</keyword>
<evidence type="ECO:0000256" key="1">
    <source>
        <dbReference type="ARBA" id="ARBA00004167"/>
    </source>
</evidence>
<dbReference type="PANTHER" id="PTHR27002">
    <property type="entry name" value="RECEPTOR-LIKE SERINE/THREONINE-PROTEIN KINASE SD1-8"/>
    <property type="match status" value="1"/>
</dbReference>
<evidence type="ECO:0000256" key="2">
    <source>
        <dbReference type="ARBA" id="ARBA00022527"/>
    </source>
</evidence>
<dbReference type="FunFam" id="3.30.200.20:FF:000142">
    <property type="entry name" value="Cysteine-rich receptor-like protein kinase 10"/>
    <property type="match status" value="1"/>
</dbReference>
<proteinExistence type="predicted"/>
<evidence type="ECO:0000256" key="7">
    <source>
        <dbReference type="ARBA" id="ARBA00022737"/>
    </source>
</evidence>
<dbReference type="PROSITE" id="PS50011">
    <property type="entry name" value="PROTEIN_KINASE_DOM"/>
    <property type="match status" value="1"/>
</dbReference>